<sequence>LGEIGLIFKHILNNPISPLTSPISPWIKGYFACLYLTSLRTMSLQTGRLNGGQIAVKGRWLYMPMPLKMI</sequence>
<protein>
    <submittedName>
        <fullName evidence="1">Uncharacterized protein</fullName>
    </submittedName>
</protein>
<dbReference type="AlphaFoldDB" id="A0A168EKT0"/>
<dbReference type="EMBL" id="LRGB01011495">
    <property type="protein sequence ID" value="KZS00148.1"/>
    <property type="molecule type" value="Genomic_DNA"/>
</dbReference>
<dbReference type="Proteomes" id="UP000076858">
    <property type="component" value="Unassembled WGS sequence"/>
</dbReference>
<feature type="non-terminal residue" evidence="1">
    <location>
        <position position="1"/>
    </location>
</feature>
<organism evidence="1 2">
    <name type="scientific">Daphnia magna</name>
    <dbReference type="NCBI Taxonomy" id="35525"/>
    <lineage>
        <taxon>Eukaryota</taxon>
        <taxon>Metazoa</taxon>
        <taxon>Ecdysozoa</taxon>
        <taxon>Arthropoda</taxon>
        <taxon>Crustacea</taxon>
        <taxon>Branchiopoda</taxon>
        <taxon>Diplostraca</taxon>
        <taxon>Cladocera</taxon>
        <taxon>Anomopoda</taxon>
        <taxon>Daphniidae</taxon>
        <taxon>Daphnia</taxon>
    </lineage>
</organism>
<accession>A0A168EKT0</accession>
<reference evidence="1 2" key="1">
    <citation type="submission" date="2016-03" db="EMBL/GenBank/DDBJ databases">
        <title>EvidentialGene: Evidence-directed Construction of Genes on Genomes.</title>
        <authorList>
            <person name="Gilbert D.G."/>
            <person name="Choi J.-H."/>
            <person name="Mockaitis K."/>
            <person name="Colbourne J."/>
            <person name="Pfrender M."/>
        </authorList>
    </citation>
    <scope>NUCLEOTIDE SEQUENCE [LARGE SCALE GENOMIC DNA]</scope>
    <source>
        <strain evidence="1 2">Xinb3</strain>
        <tissue evidence="1">Complete organism</tissue>
    </source>
</reference>
<evidence type="ECO:0000313" key="2">
    <source>
        <dbReference type="Proteomes" id="UP000076858"/>
    </source>
</evidence>
<evidence type="ECO:0000313" key="1">
    <source>
        <dbReference type="EMBL" id="KZS00148.1"/>
    </source>
</evidence>
<comment type="caution">
    <text evidence="1">The sequence shown here is derived from an EMBL/GenBank/DDBJ whole genome shotgun (WGS) entry which is preliminary data.</text>
</comment>
<proteinExistence type="predicted"/>
<gene>
    <name evidence="1" type="ORF">APZ42_003680</name>
</gene>
<keyword evidence="2" id="KW-1185">Reference proteome</keyword>
<name>A0A168EKT0_9CRUS</name>
<feature type="non-terminal residue" evidence="1">
    <location>
        <position position="70"/>
    </location>
</feature>